<feature type="transmembrane region" description="Helical" evidence="2">
    <location>
        <begin position="53"/>
        <end position="72"/>
    </location>
</feature>
<sequence>MSSHATGGGKSTKMDDPRDPGLEVGSTVPPSWKKQSLDPFGSSSMMLGGLTMVTRNPVVAWTTIFIGLWGWLNSHPLRTKDGGTAGQGIIYAVGALIAAYVPRLIITQSAPAS</sequence>
<proteinExistence type="predicted"/>
<keyword evidence="2" id="KW-0472">Membrane</keyword>
<keyword evidence="4" id="KW-1185">Reference proteome</keyword>
<dbReference type="Proteomes" id="UP000886523">
    <property type="component" value="Unassembled WGS sequence"/>
</dbReference>
<dbReference type="EMBL" id="MU128922">
    <property type="protein sequence ID" value="KAF9518766.1"/>
    <property type="molecule type" value="Genomic_DNA"/>
</dbReference>
<gene>
    <name evidence="3" type="ORF">BS47DRAFT_1337898</name>
</gene>
<evidence type="ECO:0000256" key="1">
    <source>
        <dbReference type="SAM" id="MobiDB-lite"/>
    </source>
</evidence>
<feature type="compositionally biased region" description="Basic and acidic residues" evidence="1">
    <location>
        <begin position="12"/>
        <end position="21"/>
    </location>
</feature>
<organism evidence="3 4">
    <name type="scientific">Hydnum rufescens UP504</name>
    <dbReference type="NCBI Taxonomy" id="1448309"/>
    <lineage>
        <taxon>Eukaryota</taxon>
        <taxon>Fungi</taxon>
        <taxon>Dikarya</taxon>
        <taxon>Basidiomycota</taxon>
        <taxon>Agaricomycotina</taxon>
        <taxon>Agaricomycetes</taxon>
        <taxon>Cantharellales</taxon>
        <taxon>Hydnaceae</taxon>
        <taxon>Hydnum</taxon>
    </lineage>
</organism>
<name>A0A9P6DXS0_9AGAM</name>
<comment type="caution">
    <text evidence="3">The sequence shown here is derived from an EMBL/GenBank/DDBJ whole genome shotgun (WGS) entry which is preliminary data.</text>
</comment>
<dbReference type="AlphaFoldDB" id="A0A9P6DXS0"/>
<protein>
    <submittedName>
        <fullName evidence="3">Uncharacterized protein</fullName>
    </submittedName>
</protein>
<keyword evidence="2" id="KW-0812">Transmembrane</keyword>
<reference evidence="3" key="1">
    <citation type="journal article" date="2020" name="Nat. Commun.">
        <title>Large-scale genome sequencing of mycorrhizal fungi provides insights into the early evolution of symbiotic traits.</title>
        <authorList>
            <person name="Miyauchi S."/>
            <person name="Kiss E."/>
            <person name="Kuo A."/>
            <person name="Drula E."/>
            <person name="Kohler A."/>
            <person name="Sanchez-Garcia M."/>
            <person name="Morin E."/>
            <person name="Andreopoulos B."/>
            <person name="Barry K.W."/>
            <person name="Bonito G."/>
            <person name="Buee M."/>
            <person name="Carver A."/>
            <person name="Chen C."/>
            <person name="Cichocki N."/>
            <person name="Clum A."/>
            <person name="Culley D."/>
            <person name="Crous P.W."/>
            <person name="Fauchery L."/>
            <person name="Girlanda M."/>
            <person name="Hayes R.D."/>
            <person name="Keri Z."/>
            <person name="LaButti K."/>
            <person name="Lipzen A."/>
            <person name="Lombard V."/>
            <person name="Magnuson J."/>
            <person name="Maillard F."/>
            <person name="Murat C."/>
            <person name="Nolan M."/>
            <person name="Ohm R.A."/>
            <person name="Pangilinan J."/>
            <person name="Pereira M.F."/>
            <person name="Perotto S."/>
            <person name="Peter M."/>
            <person name="Pfister S."/>
            <person name="Riley R."/>
            <person name="Sitrit Y."/>
            <person name="Stielow J.B."/>
            <person name="Szollosi G."/>
            <person name="Zifcakova L."/>
            <person name="Stursova M."/>
            <person name="Spatafora J.W."/>
            <person name="Tedersoo L."/>
            <person name="Vaario L.M."/>
            <person name="Yamada A."/>
            <person name="Yan M."/>
            <person name="Wang P."/>
            <person name="Xu J."/>
            <person name="Bruns T."/>
            <person name="Baldrian P."/>
            <person name="Vilgalys R."/>
            <person name="Dunand C."/>
            <person name="Henrissat B."/>
            <person name="Grigoriev I.V."/>
            <person name="Hibbett D."/>
            <person name="Nagy L.G."/>
            <person name="Martin F.M."/>
        </authorList>
    </citation>
    <scope>NUCLEOTIDE SEQUENCE</scope>
    <source>
        <strain evidence="3">UP504</strain>
    </source>
</reference>
<accession>A0A9P6DXS0</accession>
<keyword evidence="2" id="KW-1133">Transmembrane helix</keyword>
<evidence type="ECO:0000313" key="3">
    <source>
        <dbReference type="EMBL" id="KAF9518766.1"/>
    </source>
</evidence>
<feature type="region of interest" description="Disordered" evidence="1">
    <location>
        <begin position="1"/>
        <end position="36"/>
    </location>
</feature>
<evidence type="ECO:0000256" key="2">
    <source>
        <dbReference type="SAM" id="Phobius"/>
    </source>
</evidence>
<feature type="transmembrane region" description="Helical" evidence="2">
    <location>
        <begin position="84"/>
        <end position="106"/>
    </location>
</feature>
<evidence type="ECO:0000313" key="4">
    <source>
        <dbReference type="Proteomes" id="UP000886523"/>
    </source>
</evidence>
<dbReference type="OrthoDB" id="284718at2759"/>
<feature type="compositionally biased region" description="Gly residues" evidence="1">
    <location>
        <begin position="1"/>
        <end position="10"/>
    </location>
</feature>